<name>A0A5K7XIY2_9BACT</name>
<evidence type="ECO:0008006" key="4">
    <source>
        <dbReference type="Google" id="ProtNLM"/>
    </source>
</evidence>
<proteinExistence type="predicted"/>
<evidence type="ECO:0000313" key="3">
    <source>
        <dbReference type="Proteomes" id="UP000326837"/>
    </source>
</evidence>
<accession>A0A5K7XIY2</accession>
<gene>
    <name evidence="2" type="ORF">PLANPX_5619</name>
</gene>
<evidence type="ECO:0000256" key="1">
    <source>
        <dbReference type="SAM" id="SignalP"/>
    </source>
</evidence>
<dbReference type="Proteomes" id="UP000326837">
    <property type="component" value="Chromosome"/>
</dbReference>
<feature type="chain" id="PRO_5024787139" description="DUF1570 domain-containing protein" evidence="1">
    <location>
        <begin position="37"/>
        <end position="444"/>
    </location>
</feature>
<dbReference type="Gene3D" id="2.60.120.430">
    <property type="entry name" value="Galactose-binding lectin"/>
    <property type="match status" value="1"/>
</dbReference>
<dbReference type="KEGG" id="lpav:PLANPX_5619"/>
<dbReference type="AlphaFoldDB" id="A0A5K7XIY2"/>
<sequence>MANGVGMRLRLSRICLLAFAIACAAVLAVNAPIAHAANAPLPREVDAERAAAAGIRELTGQHIRLFTDLPLSPAVDELPAVFDAAIPLWAKYFELDERSVRGKFVGFLISDREKFAALGLLPEENRDFANGYNRNYEFWLVEQPSDYYRRHLLLHEGTHAFMQTQLGGAGAGWYMEGMAELLGTHRWQDGQLELGVMPASKEGVPMWGRVKIVRDAVKAGKPWPIEAVIEVDNRRQLDTEHYAWTWALASMLDGTPAFREEFRSLKGVVADPAFNDKFRAAYGPKWRLLNQQWAAFVAQLDYGYDFERMAIALQPAAKRGATEVSIAADRGWQATGWKLEAGKSYRVSAKGQFQIANDGEPWPCEPNGVTIEYHDGMPLGVLLGAIASAKPSEGDPSFARPLLIGSAAVIQPKSDGVLCLRVNDSPAKLGDNGGAVEVEIAPAD</sequence>
<organism evidence="2 3">
    <name type="scientific">Lacipirellula parvula</name>
    <dbReference type="NCBI Taxonomy" id="2650471"/>
    <lineage>
        <taxon>Bacteria</taxon>
        <taxon>Pseudomonadati</taxon>
        <taxon>Planctomycetota</taxon>
        <taxon>Planctomycetia</taxon>
        <taxon>Pirellulales</taxon>
        <taxon>Lacipirellulaceae</taxon>
        <taxon>Lacipirellula</taxon>
    </lineage>
</organism>
<reference evidence="3" key="1">
    <citation type="submission" date="2019-10" db="EMBL/GenBank/DDBJ databases">
        <title>Lacipirellula parvula gen. nov., sp. nov., representing a lineage of planctomycetes widespread in freshwater anoxic habitats, and description of the family Lacipirellulaceae.</title>
        <authorList>
            <person name="Dedysh S.N."/>
            <person name="Kulichevskaya I.S."/>
            <person name="Beletsky A.V."/>
            <person name="Rakitin A.L."/>
            <person name="Mardanov A.V."/>
            <person name="Ivanova A.A."/>
            <person name="Saltykova V.X."/>
            <person name="Rijpstra W.I.C."/>
            <person name="Sinninghe Damste J.S."/>
            <person name="Ravin N.V."/>
        </authorList>
    </citation>
    <scope>NUCLEOTIDE SEQUENCE [LARGE SCALE GENOMIC DNA]</scope>
    <source>
        <strain evidence="3">PX69</strain>
    </source>
</reference>
<dbReference type="EMBL" id="AP021861">
    <property type="protein sequence ID" value="BBO36007.1"/>
    <property type="molecule type" value="Genomic_DNA"/>
</dbReference>
<feature type="signal peptide" evidence="1">
    <location>
        <begin position="1"/>
        <end position="36"/>
    </location>
</feature>
<keyword evidence="1" id="KW-0732">Signal</keyword>
<protein>
    <recommendedName>
        <fullName evidence="4">DUF1570 domain-containing protein</fullName>
    </recommendedName>
</protein>
<keyword evidence="3" id="KW-1185">Reference proteome</keyword>
<evidence type="ECO:0000313" key="2">
    <source>
        <dbReference type="EMBL" id="BBO36007.1"/>
    </source>
</evidence>